<dbReference type="InterPro" id="IPR029058">
    <property type="entry name" value="AB_hydrolase_fold"/>
</dbReference>
<dbReference type="PANTHER" id="PTHR12482:SF4">
    <property type="entry name" value="ALPHA_BETA-HYDROLASES SUPERFAMILY PROTEIN"/>
    <property type="match status" value="1"/>
</dbReference>
<dbReference type="InterPro" id="IPR044294">
    <property type="entry name" value="Lipase-like"/>
</dbReference>
<evidence type="ECO:0000313" key="3">
    <source>
        <dbReference type="Proteomes" id="UP001153076"/>
    </source>
</evidence>
<evidence type="ECO:0000259" key="1">
    <source>
        <dbReference type="Pfam" id="PF05057"/>
    </source>
</evidence>
<dbReference type="Proteomes" id="UP001153076">
    <property type="component" value="Unassembled WGS sequence"/>
</dbReference>
<protein>
    <recommendedName>
        <fullName evidence="1">DUF676 domain-containing protein</fullName>
    </recommendedName>
</protein>
<dbReference type="AlphaFoldDB" id="A0A9Q1K1B2"/>
<dbReference type="Pfam" id="PF05057">
    <property type="entry name" value="DUF676"/>
    <property type="match status" value="2"/>
</dbReference>
<comment type="caution">
    <text evidence="2">The sequence shown here is derived from an EMBL/GenBank/DDBJ whole genome shotgun (WGS) entry which is preliminary data.</text>
</comment>
<dbReference type="Gene3D" id="3.40.50.1820">
    <property type="entry name" value="alpha/beta hydrolase"/>
    <property type="match status" value="1"/>
</dbReference>
<keyword evidence="3" id="KW-1185">Reference proteome</keyword>
<dbReference type="EMBL" id="JAKOGI010000463">
    <property type="protein sequence ID" value="KAJ8434616.1"/>
    <property type="molecule type" value="Genomic_DNA"/>
</dbReference>
<reference evidence="2" key="1">
    <citation type="submission" date="2022-04" db="EMBL/GenBank/DDBJ databases">
        <title>Carnegiea gigantea Genome sequencing and assembly v2.</title>
        <authorList>
            <person name="Copetti D."/>
            <person name="Sanderson M.J."/>
            <person name="Burquez A."/>
            <person name="Wojciechowski M.F."/>
        </authorList>
    </citation>
    <scope>NUCLEOTIDE SEQUENCE</scope>
    <source>
        <strain evidence="2">SGP5-SGP5p</strain>
        <tissue evidence="2">Aerial part</tissue>
    </source>
</reference>
<name>A0A9Q1K1B2_9CARY</name>
<gene>
    <name evidence="2" type="ORF">Cgig2_033102</name>
</gene>
<evidence type="ECO:0000313" key="2">
    <source>
        <dbReference type="EMBL" id="KAJ8434616.1"/>
    </source>
</evidence>
<proteinExistence type="predicted"/>
<sequence length="402" mass="45253">MGSCCVSDWRKIQKQKKKLRKKLEIESLAGGQDVMGSAMAKAEACPDHLVVMVNGIIGSASEWKFAAQQFVKLLPDKVIVEEPVPNEFEIFRISLELCWIQLLRNYQGPKGDGNCLCLKGPIIKGGDGSTCNPTNLTFDGVDLMGDRLANEVLAVVNHWPGLQKISFIAHSLGGLVVRYAIGMLYEPLKRSEEEDSSHKLEKHEDYHKDRIAGLEPMNFITVATPHLGSRGHRQLPCLCGLHFLEWKFTKAAHLIAGRSGEHLFLTDIDMDKPPLLIRMASDSYELKFMSGDLGYNEKYPHIVYIEPETFRDTDCRGSSNMENQMTDFEGASQNMTISANVIEESSFFLHFLILMRSLSLCGLVEEMIKGLNQVPWKRIHVNFRKGTQRWIAHSTIEASNKT</sequence>
<organism evidence="2 3">
    <name type="scientific">Carnegiea gigantea</name>
    <dbReference type="NCBI Taxonomy" id="171969"/>
    <lineage>
        <taxon>Eukaryota</taxon>
        <taxon>Viridiplantae</taxon>
        <taxon>Streptophyta</taxon>
        <taxon>Embryophyta</taxon>
        <taxon>Tracheophyta</taxon>
        <taxon>Spermatophyta</taxon>
        <taxon>Magnoliopsida</taxon>
        <taxon>eudicotyledons</taxon>
        <taxon>Gunneridae</taxon>
        <taxon>Pentapetalae</taxon>
        <taxon>Caryophyllales</taxon>
        <taxon>Cactineae</taxon>
        <taxon>Cactaceae</taxon>
        <taxon>Cactoideae</taxon>
        <taxon>Echinocereeae</taxon>
        <taxon>Carnegiea</taxon>
    </lineage>
</organism>
<dbReference type="OrthoDB" id="273452at2759"/>
<dbReference type="PANTHER" id="PTHR12482">
    <property type="entry name" value="LIPASE ROG1-RELATED-RELATED"/>
    <property type="match status" value="1"/>
</dbReference>
<feature type="domain" description="DUF676" evidence="1">
    <location>
        <begin position="46"/>
        <end position="80"/>
    </location>
</feature>
<dbReference type="InterPro" id="IPR007751">
    <property type="entry name" value="DUF676_lipase-like"/>
</dbReference>
<accession>A0A9Q1K1B2</accession>
<dbReference type="SUPFAM" id="SSF53474">
    <property type="entry name" value="alpha/beta-Hydrolases"/>
    <property type="match status" value="1"/>
</dbReference>
<feature type="domain" description="DUF676" evidence="1">
    <location>
        <begin position="134"/>
        <end position="290"/>
    </location>
</feature>